<dbReference type="STRING" id="108003.B1C78_11140"/>
<keyword evidence="3" id="KW-0812">Transmembrane</keyword>
<evidence type="ECO:0000256" key="1">
    <source>
        <dbReference type="ARBA" id="ARBA00022574"/>
    </source>
</evidence>
<dbReference type="InterPro" id="IPR001680">
    <property type="entry name" value="WD40_rpt"/>
</dbReference>
<name>A0A1V3NEJ9_9GAMM</name>
<evidence type="ECO:0000313" key="4">
    <source>
        <dbReference type="EMBL" id="OOG23481.1"/>
    </source>
</evidence>
<accession>A0A1V3NEJ9</accession>
<dbReference type="Proteomes" id="UP000189462">
    <property type="component" value="Unassembled WGS sequence"/>
</dbReference>
<dbReference type="InterPro" id="IPR015943">
    <property type="entry name" value="WD40/YVTN_repeat-like_dom_sf"/>
</dbReference>
<keyword evidence="2" id="KW-0677">Repeat</keyword>
<keyword evidence="1" id="KW-0853">WD repeat</keyword>
<organism evidence="4 5">
    <name type="scientific">Thioalkalivibrio denitrificans</name>
    <dbReference type="NCBI Taxonomy" id="108003"/>
    <lineage>
        <taxon>Bacteria</taxon>
        <taxon>Pseudomonadati</taxon>
        <taxon>Pseudomonadota</taxon>
        <taxon>Gammaproteobacteria</taxon>
        <taxon>Chromatiales</taxon>
        <taxon>Ectothiorhodospiraceae</taxon>
        <taxon>Thioalkalivibrio</taxon>
    </lineage>
</organism>
<dbReference type="AlphaFoldDB" id="A0A1V3NEJ9"/>
<dbReference type="Pfam" id="PF00400">
    <property type="entry name" value="WD40"/>
    <property type="match status" value="1"/>
</dbReference>
<dbReference type="SMART" id="SM00320">
    <property type="entry name" value="WD40"/>
    <property type="match status" value="2"/>
</dbReference>
<dbReference type="PROSITE" id="PS00678">
    <property type="entry name" value="WD_REPEATS_1"/>
    <property type="match status" value="1"/>
</dbReference>
<keyword evidence="5" id="KW-1185">Reference proteome</keyword>
<dbReference type="InterPro" id="IPR019775">
    <property type="entry name" value="WD40_repeat_CS"/>
</dbReference>
<proteinExistence type="predicted"/>
<evidence type="ECO:0000313" key="5">
    <source>
        <dbReference type="Proteomes" id="UP000189462"/>
    </source>
</evidence>
<evidence type="ECO:0000256" key="2">
    <source>
        <dbReference type="ARBA" id="ARBA00022737"/>
    </source>
</evidence>
<keyword evidence="3" id="KW-0472">Membrane</keyword>
<dbReference type="SUPFAM" id="SSF101908">
    <property type="entry name" value="Putative isomerase YbhE"/>
    <property type="match status" value="1"/>
</dbReference>
<evidence type="ECO:0000256" key="3">
    <source>
        <dbReference type="SAM" id="Phobius"/>
    </source>
</evidence>
<reference evidence="4 5" key="1">
    <citation type="submission" date="2017-02" db="EMBL/GenBank/DDBJ databases">
        <title>Genomic diversity within the haloalkaliphilic genus Thioalkalivibrio.</title>
        <authorList>
            <person name="Ahn A.-C."/>
            <person name="Meier-Kolthoff J."/>
            <person name="Overmars L."/>
            <person name="Richter M."/>
            <person name="Woyke T."/>
            <person name="Sorokin D.Y."/>
            <person name="Muyzer G."/>
        </authorList>
    </citation>
    <scope>NUCLEOTIDE SEQUENCE [LARGE SCALE GENOMIC DNA]</scope>
    <source>
        <strain evidence="4 5">ALJD</strain>
    </source>
</reference>
<feature type="transmembrane region" description="Helical" evidence="3">
    <location>
        <begin position="21"/>
        <end position="43"/>
    </location>
</feature>
<sequence length="400" mass="44879">MEAVPSHVRVWPLLMMQRRRLLVWALSGISAALVLLVWLYAYADSPRAPVMSVSVSGDGLFAISVHRDTSLVLWDLASKDNSRIADDANLYSAHFPADGHVFLWQDMENVVRRQHVDGSVLETFAHVPTYGHVSTADDSVYVSSDERYAIRVRLGQETHLLKREGGSFPGFGKVLNLAMDREGRYLVTGGFGSPHDRDHWPLDEQAEIGYEDLVGTVLWSLETLEPIAKLSGNTAKTHATISPDGQWVVSGDENGIGLYWNTDRPEERFRMASYFHGLFLGTHEPGDPRNRDRSGLIPAPDDATDTTIAVKFIHNSRYYLRFGYDSHYAALFEVDNPWPLKYFDLGKRPFPAVSQYSRNLAIDTAPEAGILVMGQRDGSGILVYRFDPEALTLERVWVGR</sequence>
<protein>
    <submittedName>
        <fullName evidence="4">Uncharacterized protein</fullName>
    </submittedName>
</protein>
<comment type="caution">
    <text evidence="4">The sequence shown here is derived from an EMBL/GenBank/DDBJ whole genome shotgun (WGS) entry which is preliminary data.</text>
</comment>
<keyword evidence="3" id="KW-1133">Transmembrane helix</keyword>
<dbReference type="Gene3D" id="2.130.10.10">
    <property type="entry name" value="YVTN repeat-like/Quinoprotein amine dehydrogenase"/>
    <property type="match status" value="1"/>
</dbReference>
<dbReference type="InterPro" id="IPR011044">
    <property type="entry name" value="Quino_amine_DH_bsu"/>
</dbReference>
<dbReference type="SUPFAM" id="SSF50969">
    <property type="entry name" value="YVTN repeat-like/Quinoprotein amine dehydrogenase"/>
    <property type="match status" value="1"/>
</dbReference>
<dbReference type="EMBL" id="MVBK01000062">
    <property type="protein sequence ID" value="OOG23481.1"/>
    <property type="molecule type" value="Genomic_DNA"/>
</dbReference>
<gene>
    <name evidence="4" type="ORF">B1C78_11140</name>
</gene>